<gene>
    <name evidence="1" type="ORF">SAMN02745941_03710</name>
</gene>
<dbReference type="EMBL" id="FQXU01000013">
    <property type="protein sequence ID" value="SHI37848.1"/>
    <property type="molecule type" value="Genomic_DNA"/>
</dbReference>
<dbReference type="Proteomes" id="UP000184241">
    <property type="component" value="Unassembled WGS sequence"/>
</dbReference>
<sequence length="115" mass="13370">MFSSELIHLIKESNILYSVVVNIEKSTMDTYGERNSIASDNLIDMLFKNIDCAQNLYRSISGQIMPQSWRQGDIKCIVCIPKANIIIGLFYFEYRDAIHSYNWSKELNKKLIELI</sequence>
<organism evidence="1 2">
    <name type="scientific">Clostridium intestinale DSM 6191</name>
    <dbReference type="NCBI Taxonomy" id="1121320"/>
    <lineage>
        <taxon>Bacteria</taxon>
        <taxon>Bacillati</taxon>
        <taxon>Bacillota</taxon>
        <taxon>Clostridia</taxon>
        <taxon>Eubacteriales</taxon>
        <taxon>Clostridiaceae</taxon>
        <taxon>Clostridium</taxon>
    </lineage>
</organism>
<dbReference type="RefSeq" id="WP_073021959.1">
    <property type="nucleotide sequence ID" value="NZ_FQXU01000013.1"/>
</dbReference>
<accession>A0A1M6ANE0</accession>
<reference evidence="1 2" key="1">
    <citation type="submission" date="2016-11" db="EMBL/GenBank/DDBJ databases">
        <authorList>
            <person name="Jaros S."/>
            <person name="Januszkiewicz K."/>
            <person name="Wedrychowicz H."/>
        </authorList>
    </citation>
    <scope>NUCLEOTIDE SEQUENCE [LARGE SCALE GENOMIC DNA]</scope>
    <source>
        <strain evidence="1 2">DSM 6191</strain>
    </source>
</reference>
<evidence type="ECO:0000313" key="2">
    <source>
        <dbReference type="Proteomes" id="UP000184241"/>
    </source>
</evidence>
<evidence type="ECO:0000313" key="1">
    <source>
        <dbReference type="EMBL" id="SHI37848.1"/>
    </source>
</evidence>
<dbReference type="AlphaFoldDB" id="A0A1M6ANE0"/>
<evidence type="ECO:0008006" key="3">
    <source>
        <dbReference type="Google" id="ProtNLM"/>
    </source>
</evidence>
<proteinExistence type="predicted"/>
<name>A0A1M6ANE0_9CLOT</name>
<protein>
    <recommendedName>
        <fullName evidence="3">Roadblock/LC7 domain-containing protein</fullName>
    </recommendedName>
</protein>